<comment type="pathway">
    <text evidence="11">Bacterial outer membrane biogenesis; LPS lipid A biosynthesis.</text>
</comment>
<dbReference type="SUPFAM" id="SSF53756">
    <property type="entry name" value="UDP-Glycosyltransferase/glycogen phosphorylase"/>
    <property type="match status" value="1"/>
</dbReference>
<comment type="catalytic activity">
    <reaction evidence="10 11">
        <text>a lipid X + a UDP-2-N,3-O-bis[(3R)-3-hydroxyacyl]-alpha-D-glucosamine = a lipid A disaccharide + UDP + H(+)</text>
        <dbReference type="Rhea" id="RHEA:67828"/>
        <dbReference type="ChEBI" id="CHEBI:15378"/>
        <dbReference type="ChEBI" id="CHEBI:58223"/>
        <dbReference type="ChEBI" id="CHEBI:137748"/>
        <dbReference type="ChEBI" id="CHEBI:176338"/>
        <dbReference type="ChEBI" id="CHEBI:176343"/>
        <dbReference type="EC" id="2.4.1.182"/>
    </reaction>
</comment>
<dbReference type="PANTHER" id="PTHR30372">
    <property type="entry name" value="LIPID-A-DISACCHARIDE SYNTHASE"/>
    <property type="match status" value="1"/>
</dbReference>
<dbReference type="AlphaFoldDB" id="A0A7R6P1E6"/>
<reference evidence="12 13" key="1">
    <citation type="journal article" date="2008" name="Int. J. Syst. Evol. Microbiol.">
        <title>Amphritea japonica sp. nov. and Amphritea balenae sp. nov., isolated from the sediment adjacent to sperm whale carcasses off Kagoshima, Japan.</title>
        <authorList>
            <person name="Miyazaki M."/>
            <person name="Nogi Y."/>
            <person name="Fujiwara Y."/>
            <person name="Kawato M."/>
            <person name="Nagahama T."/>
            <person name="Kubokawa K."/>
            <person name="Horikoshi K."/>
        </authorList>
    </citation>
    <scope>NUCLEOTIDE SEQUENCE [LARGE SCALE GENOMIC DNA]</scope>
    <source>
        <strain evidence="12 13">ATCC BAA-1530</strain>
    </source>
</reference>
<gene>
    <name evidence="11 12" type="primary">lpxB</name>
    <name evidence="12" type="ORF">AMJAP_0485</name>
</gene>
<organism evidence="12 13">
    <name type="scientific">Amphritea japonica ATCC BAA-1530</name>
    <dbReference type="NCBI Taxonomy" id="1278309"/>
    <lineage>
        <taxon>Bacteria</taxon>
        <taxon>Pseudomonadati</taxon>
        <taxon>Pseudomonadota</taxon>
        <taxon>Gammaproteobacteria</taxon>
        <taxon>Oceanospirillales</taxon>
        <taxon>Oceanospirillaceae</taxon>
        <taxon>Amphritea</taxon>
    </lineage>
</organism>
<sequence>MSPLRIGIVAGEASGDILGAGLLAELNRRFPNITIEGIGGELMQEEGCHSLYPMDRLSVMGLVEVLSRLRELLGIRKALVTRFTDERPDVFIGIDAPDFTLNLEGKLRRIGIPTVHYVSPSVWAWRSKRVFKILKTTDLMLTLFPFEAKFYEKHAMPVEFVGHPLANMIPLEVSQAEARSELGLSQKQRIVALMPGSRSGELKYLAVPFLETARWLLKRQPDLTFVMPAANQQRFEHLRELLDQDYSDLPVTLILKRSRDVMTAADAILLASGTATLEALLLKKPMVVAYRMAPLTYKILSRLVKSEYISLPNLLADASLVPEILQDEVRPDVLGPAIEQALLDSDDSSELKQRFIDIHHQLRQDASKKAVDAIVKLLQARGRLDANVGF</sequence>
<dbReference type="PANTHER" id="PTHR30372:SF4">
    <property type="entry name" value="LIPID-A-DISACCHARIDE SYNTHASE, MITOCHONDRIAL-RELATED"/>
    <property type="match status" value="1"/>
</dbReference>
<keyword evidence="5 11" id="KW-0444">Lipid biosynthesis</keyword>
<dbReference type="RefSeq" id="WP_019620737.1">
    <property type="nucleotide sequence ID" value="NZ_AP014545.1"/>
</dbReference>
<protein>
    <recommendedName>
        <fullName evidence="4 11">Lipid-A-disaccharide synthase</fullName>
        <ecNumber evidence="3 11">2.4.1.182</ecNumber>
    </recommendedName>
</protein>
<evidence type="ECO:0000313" key="12">
    <source>
        <dbReference type="EMBL" id="BBB25084.1"/>
    </source>
</evidence>
<dbReference type="EMBL" id="AP014545">
    <property type="protein sequence ID" value="BBB25084.1"/>
    <property type="molecule type" value="Genomic_DNA"/>
</dbReference>
<comment type="function">
    <text evidence="1 11">Condensation of UDP-2,3-diacylglucosamine and 2,3-diacylglucosamine-1-phosphate to form lipid A disaccharide, a precursor of lipid A, a phosphorylated glycolipid that anchors the lipopolysaccharide to the outer membrane of the cell.</text>
</comment>
<dbReference type="GO" id="GO:0008915">
    <property type="term" value="F:lipid-A-disaccharide synthase activity"/>
    <property type="evidence" value="ECO:0007669"/>
    <property type="project" value="UniProtKB-UniRule"/>
</dbReference>
<evidence type="ECO:0000256" key="10">
    <source>
        <dbReference type="ARBA" id="ARBA00048975"/>
    </source>
</evidence>
<dbReference type="GO" id="GO:0005543">
    <property type="term" value="F:phospholipid binding"/>
    <property type="evidence" value="ECO:0007669"/>
    <property type="project" value="TreeGrafter"/>
</dbReference>
<evidence type="ECO:0000256" key="6">
    <source>
        <dbReference type="ARBA" id="ARBA00022556"/>
    </source>
</evidence>
<dbReference type="HAMAP" id="MF_00392">
    <property type="entry name" value="LpxB"/>
    <property type="match status" value="1"/>
</dbReference>
<evidence type="ECO:0000256" key="11">
    <source>
        <dbReference type="HAMAP-Rule" id="MF_00392"/>
    </source>
</evidence>
<comment type="similarity">
    <text evidence="2 11">Belongs to the LpxB family.</text>
</comment>
<accession>A0A7R6P1E6</accession>
<name>A0A7R6P1E6_9GAMM</name>
<evidence type="ECO:0000256" key="2">
    <source>
        <dbReference type="ARBA" id="ARBA00007868"/>
    </source>
</evidence>
<keyword evidence="8 11" id="KW-0808">Transferase</keyword>
<dbReference type="GO" id="GO:0016020">
    <property type="term" value="C:membrane"/>
    <property type="evidence" value="ECO:0007669"/>
    <property type="project" value="GOC"/>
</dbReference>
<keyword evidence="6 11" id="KW-0441">Lipid A biosynthesis</keyword>
<evidence type="ECO:0000256" key="1">
    <source>
        <dbReference type="ARBA" id="ARBA00002056"/>
    </source>
</evidence>
<proteinExistence type="inferred from homology"/>
<evidence type="ECO:0000256" key="9">
    <source>
        <dbReference type="ARBA" id="ARBA00023098"/>
    </source>
</evidence>
<evidence type="ECO:0000256" key="3">
    <source>
        <dbReference type="ARBA" id="ARBA00012687"/>
    </source>
</evidence>
<keyword evidence="7 11" id="KW-0328">Glycosyltransferase</keyword>
<dbReference type="GO" id="GO:0009245">
    <property type="term" value="P:lipid A biosynthetic process"/>
    <property type="evidence" value="ECO:0007669"/>
    <property type="project" value="UniProtKB-UniRule"/>
</dbReference>
<dbReference type="Proteomes" id="UP000595663">
    <property type="component" value="Chromosome"/>
</dbReference>
<dbReference type="KEGG" id="ajp:AMJAP_0485"/>
<dbReference type="NCBIfam" id="TIGR00215">
    <property type="entry name" value="lpxB"/>
    <property type="match status" value="1"/>
</dbReference>
<evidence type="ECO:0000256" key="4">
    <source>
        <dbReference type="ARBA" id="ARBA00020902"/>
    </source>
</evidence>
<keyword evidence="13" id="KW-1185">Reference proteome</keyword>
<evidence type="ECO:0000256" key="7">
    <source>
        <dbReference type="ARBA" id="ARBA00022676"/>
    </source>
</evidence>
<dbReference type="EC" id="2.4.1.182" evidence="3 11"/>
<evidence type="ECO:0000256" key="5">
    <source>
        <dbReference type="ARBA" id="ARBA00022516"/>
    </source>
</evidence>
<evidence type="ECO:0000313" key="13">
    <source>
        <dbReference type="Proteomes" id="UP000595663"/>
    </source>
</evidence>
<dbReference type="InterPro" id="IPR003835">
    <property type="entry name" value="Glyco_trans_19"/>
</dbReference>
<dbReference type="OrthoDB" id="9801642at2"/>
<dbReference type="UniPathway" id="UPA00973"/>
<evidence type="ECO:0000256" key="8">
    <source>
        <dbReference type="ARBA" id="ARBA00022679"/>
    </source>
</evidence>
<dbReference type="Pfam" id="PF02684">
    <property type="entry name" value="LpxB"/>
    <property type="match status" value="1"/>
</dbReference>
<keyword evidence="9 11" id="KW-0443">Lipid metabolism</keyword>